<organism evidence="2 3">
    <name type="scientific">Mycoplasmopsis agassizii</name>
    <dbReference type="NCBI Taxonomy" id="33922"/>
    <lineage>
        <taxon>Bacteria</taxon>
        <taxon>Bacillati</taxon>
        <taxon>Mycoplasmatota</taxon>
        <taxon>Mycoplasmoidales</taxon>
        <taxon>Metamycoplasmataceae</taxon>
        <taxon>Mycoplasmopsis</taxon>
    </lineage>
</organism>
<accession>A0A269TIM4</accession>
<comment type="caution">
    <text evidence="2">The sequence shown here is derived from an EMBL/GenBank/DDBJ whole genome shotgun (WGS) entry which is preliminary data.</text>
</comment>
<sequence>MTRKSFSVHIKSKEVDELNRRITELINENNLTVRSITVDNGLEFSKLDEVAKELNIIIYVCQPYA</sequence>
<proteinExistence type="predicted"/>
<dbReference type="SUPFAM" id="SSF53098">
    <property type="entry name" value="Ribonuclease H-like"/>
    <property type="match status" value="1"/>
</dbReference>
<evidence type="ECO:0000313" key="3">
    <source>
        <dbReference type="Proteomes" id="UP000216943"/>
    </source>
</evidence>
<evidence type="ECO:0000313" key="2">
    <source>
        <dbReference type="EMBL" id="PAK20866.1"/>
    </source>
</evidence>
<protein>
    <recommendedName>
        <fullName evidence="1">Integrase catalytic domain-containing protein</fullName>
    </recommendedName>
</protein>
<feature type="domain" description="Integrase catalytic" evidence="1">
    <location>
        <begin position="1"/>
        <end position="65"/>
    </location>
</feature>
<dbReference type="Proteomes" id="UP000216943">
    <property type="component" value="Unassembled WGS sequence"/>
</dbReference>
<reference evidence="3" key="1">
    <citation type="submission" date="2017-08" db="EMBL/GenBank/DDBJ databases">
        <authorList>
            <person name="Alvarez-Ponce D."/>
            <person name="Weitzman C.L."/>
            <person name="Tillett R.L."/>
            <person name="Sandmeier F.C."/>
            <person name="Tracy C.R."/>
        </authorList>
    </citation>
    <scope>NUCLEOTIDE SEQUENCE [LARGE SCALE GENOMIC DNA]</scope>
    <source>
        <strain evidence="3">723</strain>
    </source>
</reference>
<dbReference type="AlphaFoldDB" id="A0A269TIM4"/>
<evidence type="ECO:0000259" key="1">
    <source>
        <dbReference type="PROSITE" id="PS50994"/>
    </source>
</evidence>
<dbReference type="PROSITE" id="PS50994">
    <property type="entry name" value="INTEGRASE"/>
    <property type="match status" value="1"/>
</dbReference>
<gene>
    <name evidence="2" type="ORF">CJJ23_04970</name>
</gene>
<dbReference type="InterPro" id="IPR001584">
    <property type="entry name" value="Integrase_cat-core"/>
</dbReference>
<dbReference type="EMBL" id="NQNY01000038">
    <property type="protein sequence ID" value="PAK20866.1"/>
    <property type="molecule type" value="Genomic_DNA"/>
</dbReference>
<dbReference type="InterPro" id="IPR012337">
    <property type="entry name" value="RNaseH-like_sf"/>
</dbReference>
<dbReference type="GO" id="GO:0015074">
    <property type="term" value="P:DNA integration"/>
    <property type="evidence" value="ECO:0007669"/>
    <property type="project" value="InterPro"/>
</dbReference>
<name>A0A269TIM4_9BACT</name>